<keyword evidence="3" id="KW-1185">Reference proteome</keyword>
<dbReference type="AlphaFoldDB" id="A0AAD4V3E2"/>
<evidence type="ECO:0000256" key="1">
    <source>
        <dbReference type="SAM" id="MobiDB-lite"/>
    </source>
</evidence>
<evidence type="ECO:0000313" key="2">
    <source>
        <dbReference type="EMBL" id="KAI5316652.1"/>
    </source>
</evidence>
<accession>A0AAD4V3E2</accession>
<feature type="region of interest" description="Disordered" evidence="1">
    <location>
        <begin position="103"/>
        <end position="130"/>
    </location>
</feature>
<gene>
    <name evidence="2" type="ORF">L3X38_036359</name>
</gene>
<sequence>MKHDDRTDVRNFGVILLEMIKGRPVKSETQVEVLEDQALPLPKVLTFCPAEENLLLSKLTSQKEHQHFGTVCGNSTLESHFSLPAQLAPSLIRPRRLFFTPHSAMPTEDSHDTPHYTPREGTSGRKPSADVNLQAKVELFRASITKMFEKYEHLHTKNVELEHDYRTF</sequence>
<name>A0AAD4V3E2_PRUDU</name>
<reference evidence="2 3" key="1">
    <citation type="journal article" date="2022" name="G3 (Bethesda)">
        <title>Whole-genome sequence and methylome profiling of the almond [Prunus dulcis (Mill.) D.A. Webb] cultivar 'Nonpareil'.</title>
        <authorList>
            <person name="D'Amico-Willman K.M."/>
            <person name="Ouma W.Z."/>
            <person name="Meulia T."/>
            <person name="Sideli G.M."/>
            <person name="Gradziel T.M."/>
            <person name="Fresnedo-Ramirez J."/>
        </authorList>
    </citation>
    <scope>NUCLEOTIDE SEQUENCE [LARGE SCALE GENOMIC DNA]</scope>
    <source>
        <strain evidence="2">Clone GOH B32 T37-40</strain>
    </source>
</reference>
<proteinExistence type="predicted"/>
<dbReference type="EMBL" id="JAJFAZ020000007">
    <property type="protein sequence ID" value="KAI5316652.1"/>
    <property type="molecule type" value="Genomic_DNA"/>
</dbReference>
<comment type="caution">
    <text evidence="2">The sequence shown here is derived from an EMBL/GenBank/DDBJ whole genome shotgun (WGS) entry which is preliminary data.</text>
</comment>
<protein>
    <submittedName>
        <fullName evidence="2">Uncharacterized protein</fullName>
    </submittedName>
</protein>
<dbReference type="Proteomes" id="UP001054821">
    <property type="component" value="Chromosome 7"/>
</dbReference>
<organism evidence="2 3">
    <name type="scientific">Prunus dulcis</name>
    <name type="common">Almond</name>
    <name type="synonym">Amygdalus dulcis</name>
    <dbReference type="NCBI Taxonomy" id="3755"/>
    <lineage>
        <taxon>Eukaryota</taxon>
        <taxon>Viridiplantae</taxon>
        <taxon>Streptophyta</taxon>
        <taxon>Embryophyta</taxon>
        <taxon>Tracheophyta</taxon>
        <taxon>Spermatophyta</taxon>
        <taxon>Magnoliopsida</taxon>
        <taxon>eudicotyledons</taxon>
        <taxon>Gunneridae</taxon>
        <taxon>Pentapetalae</taxon>
        <taxon>rosids</taxon>
        <taxon>fabids</taxon>
        <taxon>Rosales</taxon>
        <taxon>Rosaceae</taxon>
        <taxon>Amygdaloideae</taxon>
        <taxon>Amygdaleae</taxon>
        <taxon>Prunus</taxon>
    </lineage>
</organism>
<evidence type="ECO:0000313" key="3">
    <source>
        <dbReference type="Proteomes" id="UP001054821"/>
    </source>
</evidence>
<feature type="compositionally biased region" description="Basic and acidic residues" evidence="1">
    <location>
        <begin position="108"/>
        <end position="118"/>
    </location>
</feature>